<reference evidence="1 2" key="1">
    <citation type="submission" date="2017-02" db="EMBL/GenBank/DDBJ databases">
        <authorList>
            <person name="Peterson S.W."/>
        </authorList>
    </citation>
    <scope>NUCLEOTIDE SEQUENCE [LARGE SCALE GENOMIC DNA]</scope>
    <source>
        <strain evidence="1 2">ATCC 700028</strain>
    </source>
</reference>
<keyword evidence="2" id="KW-1185">Reference proteome</keyword>
<sequence>MSIIDQLAEEISNNKKLKEEEKKAILNFIALQTTFAEAGYVFSLEYTDEKAAKAGERPNITIKDIENGKRYDLVKILEFLCSVYEKNRDVILWN</sequence>
<dbReference type="AlphaFoldDB" id="A0A1T4Q6P1"/>
<gene>
    <name evidence="1" type="ORF">SAMN02745174_02200</name>
</gene>
<accession>A0A1T4Q6P1</accession>
<dbReference type="Proteomes" id="UP000191153">
    <property type="component" value="Unassembled WGS sequence"/>
</dbReference>
<dbReference type="EMBL" id="FUWX01000019">
    <property type="protein sequence ID" value="SJZ99432.1"/>
    <property type="molecule type" value="Genomic_DNA"/>
</dbReference>
<protein>
    <submittedName>
        <fullName evidence="1">Uncharacterized protein</fullName>
    </submittedName>
</protein>
<organism evidence="1 2">
    <name type="scientific">Cetobacterium ceti</name>
    <dbReference type="NCBI Taxonomy" id="180163"/>
    <lineage>
        <taxon>Bacteria</taxon>
        <taxon>Fusobacteriati</taxon>
        <taxon>Fusobacteriota</taxon>
        <taxon>Fusobacteriia</taxon>
        <taxon>Fusobacteriales</taxon>
        <taxon>Fusobacteriaceae</taxon>
        <taxon>Cetobacterium</taxon>
    </lineage>
</organism>
<name>A0A1T4Q6P1_9FUSO</name>
<proteinExistence type="predicted"/>
<dbReference type="RefSeq" id="WP_078694645.1">
    <property type="nucleotide sequence ID" value="NZ_FUWX01000019.1"/>
</dbReference>
<evidence type="ECO:0000313" key="1">
    <source>
        <dbReference type="EMBL" id="SJZ99432.1"/>
    </source>
</evidence>
<dbReference type="STRING" id="180163.SAMN02745174_02200"/>
<evidence type="ECO:0000313" key="2">
    <source>
        <dbReference type="Proteomes" id="UP000191153"/>
    </source>
</evidence>